<organism evidence="1 2">
    <name type="scientific">Catharanthus roseus</name>
    <name type="common">Madagascar periwinkle</name>
    <name type="synonym">Vinca rosea</name>
    <dbReference type="NCBI Taxonomy" id="4058"/>
    <lineage>
        <taxon>Eukaryota</taxon>
        <taxon>Viridiplantae</taxon>
        <taxon>Streptophyta</taxon>
        <taxon>Embryophyta</taxon>
        <taxon>Tracheophyta</taxon>
        <taxon>Spermatophyta</taxon>
        <taxon>Magnoliopsida</taxon>
        <taxon>eudicotyledons</taxon>
        <taxon>Gunneridae</taxon>
        <taxon>Pentapetalae</taxon>
        <taxon>asterids</taxon>
        <taxon>lamiids</taxon>
        <taxon>Gentianales</taxon>
        <taxon>Apocynaceae</taxon>
        <taxon>Rauvolfioideae</taxon>
        <taxon>Vinceae</taxon>
        <taxon>Catharanthinae</taxon>
        <taxon>Catharanthus</taxon>
    </lineage>
</organism>
<name>A0ACC0A409_CATRO</name>
<reference evidence="2" key="1">
    <citation type="journal article" date="2023" name="Nat. Plants">
        <title>Single-cell RNA sequencing provides a high-resolution roadmap for understanding the multicellular compartmentation of specialized metabolism.</title>
        <authorList>
            <person name="Sun S."/>
            <person name="Shen X."/>
            <person name="Li Y."/>
            <person name="Li Y."/>
            <person name="Wang S."/>
            <person name="Li R."/>
            <person name="Zhang H."/>
            <person name="Shen G."/>
            <person name="Guo B."/>
            <person name="Wei J."/>
            <person name="Xu J."/>
            <person name="St-Pierre B."/>
            <person name="Chen S."/>
            <person name="Sun C."/>
        </authorList>
    </citation>
    <scope>NUCLEOTIDE SEQUENCE [LARGE SCALE GENOMIC DNA]</scope>
</reference>
<evidence type="ECO:0000313" key="2">
    <source>
        <dbReference type="Proteomes" id="UP001060085"/>
    </source>
</evidence>
<keyword evidence="2" id="KW-1185">Reference proteome</keyword>
<sequence>MALDTAIYPASQDSFGYICKELYGLCAAGANNGFMNNYGFDNFQLQEEKGIIGNWELSSSSSVMQQNVKDQWDPNSSPEACTGDVPAPPPQDAVPAKRKRRRTRTCKNKEELENQRMTHIAVERNRRKQMNDYLAVIRSLMPSSYVQRGDQASIIGGAINFVKELEQHLQTLEATNQIRGSIENQPLENNESSGPPTSPVLFGDFFTFPQYSTRSSSNASELENSGQHRLAALAEIEVTMAESHANMKILSKKRPRQLLKLVAGLQCLWLTILHLNVTTVDQMVLYSLSVKLEEGCQLTTVDEIADAVNLLLGRIQEEAASS</sequence>
<gene>
    <name evidence="1" type="ORF">M9H77_32101</name>
</gene>
<protein>
    <submittedName>
        <fullName evidence="1">Uncharacterized protein</fullName>
    </submittedName>
</protein>
<evidence type="ECO:0000313" key="1">
    <source>
        <dbReference type="EMBL" id="KAI5654914.1"/>
    </source>
</evidence>
<dbReference type="EMBL" id="CM044707">
    <property type="protein sequence ID" value="KAI5654914.1"/>
    <property type="molecule type" value="Genomic_DNA"/>
</dbReference>
<accession>A0ACC0A409</accession>
<comment type="caution">
    <text evidence="1">The sequence shown here is derived from an EMBL/GenBank/DDBJ whole genome shotgun (WGS) entry which is preliminary data.</text>
</comment>
<dbReference type="Proteomes" id="UP001060085">
    <property type="component" value="Linkage Group LG07"/>
</dbReference>
<proteinExistence type="predicted"/>